<dbReference type="PANTHER" id="PTHR24305">
    <property type="entry name" value="CYTOCHROME P450"/>
    <property type="match status" value="1"/>
</dbReference>
<comment type="cofactor">
    <cofactor evidence="1">
        <name>heme</name>
        <dbReference type="ChEBI" id="CHEBI:30413"/>
    </cofactor>
</comment>
<dbReference type="Gene3D" id="1.10.630.10">
    <property type="entry name" value="Cytochrome P450"/>
    <property type="match status" value="1"/>
</dbReference>
<evidence type="ECO:0000256" key="2">
    <source>
        <dbReference type="ARBA" id="ARBA00010617"/>
    </source>
</evidence>
<keyword evidence="7" id="KW-0560">Oxidoreductase</keyword>
<dbReference type="Proteomes" id="UP001583172">
    <property type="component" value="Unassembled WGS sequence"/>
</dbReference>
<keyword evidence="9" id="KW-1185">Reference proteome</keyword>
<evidence type="ECO:0008006" key="10">
    <source>
        <dbReference type="Google" id="ProtNLM"/>
    </source>
</evidence>
<comment type="similarity">
    <text evidence="2 7">Belongs to the cytochrome P450 family.</text>
</comment>
<evidence type="ECO:0000256" key="5">
    <source>
        <dbReference type="ARBA" id="ARBA00023004"/>
    </source>
</evidence>
<dbReference type="PROSITE" id="PS00086">
    <property type="entry name" value="CYTOCHROME_P450"/>
    <property type="match status" value="1"/>
</dbReference>
<accession>A0ABR3V400</accession>
<protein>
    <recommendedName>
        <fullName evidence="10">Cytochrome P450</fullName>
    </recommendedName>
</protein>
<evidence type="ECO:0000256" key="1">
    <source>
        <dbReference type="ARBA" id="ARBA00001971"/>
    </source>
</evidence>
<keyword evidence="4 7" id="KW-0479">Metal-binding</keyword>
<dbReference type="InterPro" id="IPR036396">
    <property type="entry name" value="Cyt_P450_sf"/>
</dbReference>
<evidence type="ECO:0000256" key="7">
    <source>
        <dbReference type="RuleBase" id="RU000461"/>
    </source>
</evidence>
<evidence type="ECO:0000256" key="6">
    <source>
        <dbReference type="ARBA" id="ARBA00023033"/>
    </source>
</evidence>
<keyword evidence="6 7" id="KW-0503">Monooxygenase</keyword>
<dbReference type="Pfam" id="PF00067">
    <property type="entry name" value="p450"/>
    <property type="match status" value="2"/>
</dbReference>
<comment type="caution">
    <text evidence="8">The sequence shown here is derived from an EMBL/GenBank/DDBJ whole genome shotgun (WGS) entry which is preliminary data.</text>
</comment>
<proteinExistence type="inferred from homology"/>
<dbReference type="EMBL" id="JAZGSY010000412">
    <property type="protein sequence ID" value="KAL1836436.1"/>
    <property type="molecule type" value="Genomic_DNA"/>
</dbReference>
<reference evidence="8 9" key="1">
    <citation type="journal article" date="2024" name="Commun. Biol.">
        <title>Comparative genomic analysis of thermophilic fungi reveals convergent evolutionary adaptations and gene losses.</title>
        <authorList>
            <person name="Steindorff A.S."/>
            <person name="Aguilar-Pontes M.V."/>
            <person name="Robinson A.J."/>
            <person name="Andreopoulos B."/>
            <person name="LaButti K."/>
            <person name="Kuo A."/>
            <person name="Mondo S."/>
            <person name="Riley R."/>
            <person name="Otillar R."/>
            <person name="Haridas S."/>
            <person name="Lipzen A."/>
            <person name="Grimwood J."/>
            <person name="Schmutz J."/>
            <person name="Clum A."/>
            <person name="Reid I.D."/>
            <person name="Moisan M.C."/>
            <person name="Butler G."/>
            <person name="Nguyen T.T.M."/>
            <person name="Dewar K."/>
            <person name="Conant G."/>
            <person name="Drula E."/>
            <person name="Henrissat B."/>
            <person name="Hansel C."/>
            <person name="Singer S."/>
            <person name="Hutchinson M.I."/>
            <person name="de Vries R.P."/>
            <person name="Natvig D.O."/>
            <person name="Powell A.J."/>
            <person name="Tsang A."/>
            <person name="Grigoriev I.V."/>
        </authorList>
    </citation>
    <scope>NUCLEOTIDE SEQUENCE [LARGE SCALE GENOMIC DNA]</scope>
    <source>
        <strain evidence="8 9">CBS 620.91</strain>
    </source>
</reference>
<gene>
    <name evidence="8" type="ORF">VTJ49DRAFT_5157</name>
</gene>
<evidence type="ECO:0000313" key="9">
    <source>
        <dbReference type="Proteomes" id="UP001583172"/>
    </source>
</evidence>
<dbReference type="PRINTS" id="PR00385">
    <property type="entry name" value="P450"/>
</dbReference>
<dbReference type="PRINTS" id="PR00465">
    <property type="entry name" value="EP450IV"/>
</dbReference>
<keyword evidence="3 7" id="KW-0349">Heme</keyword>
<dbReference type="PANTHER" id="PTHR24305:SF232">
    <property type="entry name" value="P450, PUTATIVE (EUROFUNG)-RELATED"/>
    <property type="match status" value="1"/>
</dbReference>
<sequence length="575" mass="64141">MSVLATLIALALGSLIYLSYRALPKPLPGIPYNRPSARRGWGDLPSLIAHYRETGELTSFAFEQCRKLGSPVVQLFLWPLARRPVVVLDDPRETEDVLLRRTEEFGRSPASASGLASVLHPLSLEGGVMGFLEDGMSQEFLQRSIAPMVHRCAEELVELWRKKCDLSRGRPFEALGDILLATFDAVWVVLLGDRGTSGLRNEITATVVDRAGQDDGEWDEDYGSDDLDQPVQFRGAARSAVYRAVEHLSGSSTSIVWLLFPRLRSWLRWLMPQFRYYKVARDREIGRLVAEARKQVEKEVRDDVAAVGGGSDTCLLDLVLGRPVVGHEKTENHSSALSDRAVRDSLALLLAAAHETTAITLAWAVKILTNNQAEQSLLREALRAAFSSVPSTSTPSVTDILTSSIPYLDATLEEILRLANPIPLLSRTATADAVLLGCPIPKDTPVLCNPQFVREPLSDVPEEKRSESSQQAWRLRKGRGFVTQDLDKFVPERWVTADADGKERFDPEALTRLHFGMGERRCLGRELAMQLIRIFLVILVWNFELDTLPDALNSQLAEGSILRWPQQCYVRLEKI</sequence>
<keyword evidence="5 7" id="KW-0408">Iron</keyword>
<evidence type="ECO:0000256" key="3">
    <source>
        <dbReference type="ARBA" id="ARBA00022617"/>
    </source>
</evidence>
<dbReference type="SUPFAM" id="SSF48264">
    <property type="entry name" value="Cytochrome P450"/>
    <property type="match status" value="1"/>
</dbReference>
<dbReference type="InterPro" id="IPR017972">
    <property type="entry name" value="Cyt_P450_CS"/>
</dbReference>
<evidence type="ECO:0000256" key="4">
    <source>
        <dbReference type="ARBA" id="ARBA00022723"/>
    </source>
</evidence>
<evidence type="ECO:0000313" key="8">
    <source>
        <dbReference type="EMBL" id="KAL1836436.1"/>
    </source>
</evidence>
<dbReference type="InterPro" id="IPR001128">
    <property type="entry name" value="Cyt_P450"/>
</dbReference>
<dbReference type="InterPro" id="IPR002403">
    <property type="entry name" value="Cyt_P450_E_grp-IV"/>
</dbReference>
<name>A0ABR3V400_HUMIN</name>
<dbReference type="InterPro" id="IPR050121">
    <property type="entry name" value="Cytochrome_P450_monoxygenase"/>
</dbReference>
<organism evidence="8 9">
    <name type="scientific">Humicola insolens</name>
    <name type="common">Soft-rot fungus</name>
    <dbReference type="NCBI Taxonomy" id="85995"/>
    <lineage>
        <taxon>Eukaryota</taxon>
        <taxon>Fungi</taxon>
        <taxon>Dikarya</taxon>
        <taxon>Ascomycota</taxon>
        <taxon>Pezizomycotina</taxon>
        <taxon>Sordariomycetes</taxon>
        <taxon>Sordariomycetidae</taxon>
        <taxon>Sordariales</taxon>
        <taxon>Chaetomiaceae</taxon>
        <taxon>Mycothermus</taxon>
    </lineage>
</organism>